<name>A0ABV8AWC9_9BACI</name>
<sequence>MWIVTIFYNRNDYKMYEFDNEYELDAFLQQSHDGAVYVTELIDF</sequence>
<reference evidence="2" key="1">
    <citation type="journal article" date="2019" name="Int. J. Syst. Evol. Microbiol.">
        <title>The Global Catalogue of Microorganisms (GCM) 10K type strain sequencing project: providing services to taxonomists for standard genome sequencing and annotation.</title>
        <authorList>
            <consortium name="The Broad Institute Genomics Platform"/>
            <consortium name="The Broad Institute Genome Sequencing Center for Infectious Disease"/>
            <person name="Wu L."/>
            <person name="Ma J."/>
        </authorList>
    </citation>
    <scope>NUCLEOTIDE SEQUENCE [LARGE SCALE GENOMIC DNA]</scope>
    <source>
        <strain evidence="2">CCUG 61889</strain>
    </source>
</reference>
<comment type="caution">
    <text evidence="1">The sequence shown here is derived from an EMBL/GenBank/DDBJ whole genome shotgun (WGS) entry which is preliminary data.</text>
</comment>
<dbReference type="Proteomes" id="UP001595752">
    <property type="component" value="Unassembled WGS sequence"/>
</dbReference>
<evidence type="ECO:0000313" key="2">
    <source>
        <dbReference type="Proteomes" id="UP001595752"/>
    </source>
</evidence>
<keyword evidence="2" id="KW-1185">Reference proteome</keyword>
<organism evidence="1 2">
    <name type="scientific">Bacillus songklensis</name>
    <dbReference type="NCBI Taxonomy" id="1069116"/>
    <lineage>
        <taxon>Bacteria</taxon>
        <taxon>Bacillati</taxon>
        <taxon>Bacillota</taxon>
        <taxon>Bacilli</taxon>
        <taxon>Bacillales</taxon>
        <taxon>Bacillaceae</taxon>
        <taxon>Bacillus</taxon>
    </lineage>
</organism>
<protein>
    <submittedName>
        <fullName evidence="1">Uncharacterized protein</fullName>
    </submittedName>
</protein>
<dbReference type="RefSeq" id="WP_377911527.1">
    <property type="nucleotide sequence ID" value="NZ_JBHRZT010000007.1"/>
</dbReference>
<accession>A0ABV8AWC9</accession>
<evidence type="ECO:0000313" key="1">
    <source>
        <dbReference type="EMBL" id="MFC3882243.1"/>
    </source>
</evidence>
<proteinExistence type="predicted"/>
<dbReference type="EMBL" id="JBHRZT010000007">
    <property type="protein sequence ID" value="MFC3882243.1"/>
    <property type="molecule type" value="Genomic_DNA"/>
</dbReference>
<gene>
    <name evidence="1" type="ORF">ACFOU2_01345</name>
</gene>